<organism evidence="9 10">
    <name type="scientific">Tumebacillus lacus</name>
    <dbReference type="NCBI Taxonomy" id="2995335"/>
    <lineage>
        <taxon>Bacteria</taxon>
        <taxon>Bacillati</taxon>
        <taxon>Bacillota</taxon>
        <taxon>Bacilli</taxon>
        <taxon>Bacillales</taxon>
        <taxon>Alicyclobacillaceae</taxon>
        <taxon>Tumebacillus</taxon>
    </lineage>
</organism>
<keyword evidence="2" id="KW-0813">Transport</keyword>
<feature type="domain" description="Major facilitator superfamily (MFS) profile" evidence="8">
    <location>
        <begin position="224"/>
        <end position="417"/>
    </location>
</feature>
<feature type="transmembrane region" description="Helical" evidence="7">
    <location>
        <begin position="82"/>
        <end position="100"/>
    </location>
</feature>
<comment type="caution">
    <text evidence="9">The sequence shown here is derived from an EMBL/GenBank/DDBJ whole genome shotgun (WGS) entry which is preliminary data.</text>
</comment>
<feature type="transmembrane region" description="Helical" evidence="7">
    <location>
        <begin position="378"/>
        <end position="401"/>
    </location>
</feature>
<sequence length="417" mass="46163">MKSEWSLYRELLARRDFTVYVFAYYLASFGSVMTLFAIWAQIYQLHQNAMALGVATILEILPGILIAPYAGLLADRMSKRTLLIAAFVLRGLTVAGMFFSTELWQLFVLVGLHSTFGAFEQPPHRALLPLLVRPDQYVTMNAFLATLNNFLQIFKPALAGALVGALGYKMAYAIDFWTYFLPAAALLLIRVKDVSAERGEDGAPQPGMWQEVREGVAYIRTEPILVYIFIFMMCFTLAMGMQGTLTYVFVDQHLASPDEVSSVTGILFSALGIGGLIGAFFTPRLIRRMNMLWLLFGSLAFDGCLVVLFSMSQTVWLAVSCFALFGIVNSVTQIVQDTLIQTIVPEGMRGRVYGAFGPITGPISLLSISTGTSLSTVIGVRAMFLIAGLMEILTVLFCRLLPMYQSVRASLQRVTFR</sequence>
<feature type="transmembrane region" description="Helical" evidence="7">
    <location>
        <begin position="352"/>
        <end position="372"/>
    </location>
</feature>
<evidence type="ECO:0000259" key="8">
    <source>
        <dbReference type="PROSITE" id="PS50850"/>
    </source>
</evidence>
<dbReference type="PANTHER" id="PTHR23513:SF6">
    <property type="entry name" value="MAJOR FACILITATOR SUPERFAMILY ASSOCIATED DOMAIN-CONTAINING PROTEIN"/>
    <property type="match status" value="1"/>
</dbReference>
<dbReference type="EMBL" id="JAPMLT010000003">
    <property type="protein sequence ID" value="MCX7570025.1"/>
    <property type="molecule type" value="Genomic_DNA"/>
</dbReference>
<dbReference type="InterPro" id="IPR036259">
    <property type="entry name" value="MFS_trans_sf"/>
</dbReference>
<evidence type="ECO:0000256" key="4">
    <source>
        <dbReference type="ARBA" id="ARBA00022692"/>
    </source>
</evidence>
<keyword evidence="4 7" id="KW-0812">Transmembrane</keyword>
<evidence type="ECO:0000256" key="2">
    <source>
        <dbReference type="ARBA" id="ARBA00022448"/>
    </source>
</evidence>
<evidence type="ECO:0000256" key="7">
    <source>
        <dbReference type="SAM" id="Phobius"/>
    </source>
</evidence>
<evidence type="ECO:0000313" key="9">
    <source>
        <dbReference type="EMBL" id="MCX7570025.1"/>
    </source>
</evidence>
<dbReference type="Pfam" id="PF07690">
    <property type="entry name" value="MFS_1"/>
    <property type="match status" value="1"/>
</dbReference>
<feature type="transmembrane region" description="Helical" evidence="7">
    <location>
        <begin position="170"/>
        <end position="189"/>
    </location>
</feature>
<feature type="transmembrane region" description="Helical" evidence="7">
    <location>
        <begin position="315"/>
        <end position="332"/>
    </location>
</feature>
<dbReference type="PROSITE" id="PS50850">
    <property type="entry name" value="MFS"/>
    <property type="match status" value="1"/>
</dbReference>
<keyword evidence="5 7" id="KW-1133">Transmembrane helix</keyword>
<keyword evidence="6 7" id="KW-0472">Membrane</keyword>
<evidence type="ECO:0000256" key="1">
    <source>
        <dbReference type="ARBA" id="ARBA00004651"/>
    </source>
</evidence>
<feature type="transmembrane region" description="Helical" evidence="7">
    <location>
        <begin position="262"/>
        <end position="280"/>
    </location>
</feature>
<dbReference type="InterPro" id="IPR020846">
    <property type="entry name" value="MFS_dom"/>
</dbReference>
<dbReference type="RefSeq" id="WP_267151269.1">
    <property type="nucleotide sequence ID" value="NZ_JAPMLT010000003.1"/>
</dbReference>
<gene>
    <name evidence="9" type="ORF">OS242_08610</name>
</gene>
<keyword evidence="3" id="KW-1003">Cell membrane</keyword>
<evidence type="ECO:0000256" key="5">
    <source>
        <dbReference type="ARBA" id="ARBA00022989"/>
    </source>
</evidence>
<feature type="transmembrane region" description="Helical" evidence="7">
    <location>
        <begin position="21"/>
        <end position="43"/>
    </location>
</feature>
<dbReference type="PANTHER" id="PTHR23513">
    <property type="entry name" value="INTEGRAL MEMBRANE EFFLUX PROTEIN-RELATED"/>
    <property type="match status" value="1"/>
</dbReference>
<evidence type="ECO:0000256" key="3">
    <source>
        <dbReference type="ARBA" id="ARBA00022475"/>
    </source>
</evidence>
<name>A0ABT3X385_9BACL</name>
<keyword evidence="10" id="KW-1185">Reference proteome</keyword>
<dbReference type="Gene3D" id="1.20.1250.20">
    <property type="entry name" value="MFS general substrate transporter like domains"/>
    <property type="match status" value="1"/>
</dbReference>
<dbReference type="InterPro" id="IPR011701">
    <property type="entry name" value="MFS"/>
</dbReference>
<evidence type="ECO:0000313" key="10">
    <source>
        <dbReference type="Proteomes" id="UP001208017"/>
    </source>
</evidence>
<feature type="transmembrane region" description="Helical" evidence="7">
    <location>
        <begin position="224"/>
        <end position="250"/>
    </location>
</feature>
<dbReference type="Proteomes" id="UP001208017">
    <property type="component" value="Unassembled WGS sequence"/>
</dbReference>
<dbReference type="CDD" id="cd06173">
    <property type="entry name" value="MFS_MefA_like"/>
    <property type="match status" value="1"/>
</dbReference>
<feature type="transmembrane region" description="Helical" evidence="7">
    <location>
        <begin position="292"/>
        <end position="309"/>
    </location>
</feature>
<protein>
    <submittedName>
        <fullName evidence="9">MFS transporter</fullName>
    </submittedName>
</protein>
<reference evidence="9 10" key="1">
    <citation type="submission" date="2022-11" db="EMBL/GenBank/DDBJ databases">
        <title>Study of microbial diversity in lake waters.</title>
        <authorList>
            <person name="Zhang J."/>
        </authorList>
    </citation>
    <scope>NUCLEOTIDE SEQUENCE [LARGE SCALE GENOMIC DNA]</scope>
    <source>
        <strain evidence="9 10">DT12</strain>
    </source>
</reference>
<proteinExistence type="predicted"/>
<evidence type="ECO:0000256" key="6">
    <source>
        <dbReference type="ARBA" id="ARBA00023136"/>
    </source>
</evidence>
<dbReference type="SUPFAM" id="SSF103473">
    <property type="entry name" value="MFS general substrate transporter"/>
    <property type="match status" value="1"/>
</dbReference>
<feature type="transmembrane region" description="Helical" evidence="7">
    <location>
        <begin position="49"/>
        <end position="70"/>
    </location>
</feature>
<comment type="subcellular location">
    <subcellularLocation>
        <location evidence="1">Cell membrane</location>
        <topology evidence="1">Multi-pass membrane protein</topology>
    </subcellularLocation>
</comment>
<accession>A0ABT3X385</accession>